<evidence type="ECO:0000313" key="1">
    <source>
        <dbReference type="EMBL" id="SUB16595.1"/>
    </source>
</evidence>
<evidence type="ECO:0000313" key="2">
    <source>
        <dbReference type="Proteomes" id="UP000254640"/>
    </source>
</evidence>
<gene>
    <name evidence="1" type="ORF">NCTC9381_02509</name>
</gene>
<protein>
    <submittedName>
        <fullName evidence="1">Enoyl-CoA hydratase</fullName>
    </submittedName>
</protein>
<dbReference type="Proteomes" id="UP000254640">
    <property type="component" value="Unassembled WGS sequence"/>
</dbReference>
<proteinExistence type="predicted"/>
<accession>A0A379AFC6</accession>
<dbReference type="Gene3D" id="3.90.226.10">
    <property type="entry name" value="2-enoyl-CoA Hydratase, Chain A, domain 1"/>
    <property type="match status" value="1"/>
</dbReference>
<reference evidence="1 2" key="1">
    <citation type="submission" date="2018-06" db="EMBL/GenBank/DDBJ databases">
        <authorList>
            <consortium name="Pathogen Informatics"/>
            <person name="Doyle S."/>
        </authorList>
    </citation>
    <scope>NUCLEOTIDE SEQUENCE [LARGE SCALE GENOMIC DNA]</scope>
    <source>
        <strain evidence="1 2">NCTC9381</strain>
    </source>
</reference>
<keyword evidence="2" id="KW-1185">Reference proteome</keyword>
<sequence>MTVINQATCRLFTEVGNTTQLVAYYEEGRRTMWMMLRAQPRPSFNHELIEEIMNLSYARSAFRSADRLLGYRLSGATDVQRRWRSALLCRVHSQ</sequence>
<name>A0A379AFC6_ENTAG</name>
<dbReference type="AlphaFoldDB" id="A0A379AFC6"/>
<organism evidence="1 2">
    <name type="scientific">Enterobacter agglomerans</name>
    <name type="common">Erwinia herbicola</name>
    <name type="synonym">Pantoea agglomerans</name>
    <dbReference type="NCBI Taxonomy" id="549"/>
    <lineage>
        <taxon>Bacteria</taxon>
        <taxon>Pseudomonadati</taxon>
        <taxon>Pseudomonadota</taxon>
        <taxon>Gammaproteobacteria</taxon>
        <taxon>Enterobacterales</taxon>
        <taxon>Erwiniaceae</taxon>
        <taxon>Pantoea</taxon>
        <taxon>Pantoea agglomerans group</taxon>
    </lineage>
</organism>
<dbReference type="EMBL" id="UGSO01000001">
    <property type="protein sequence ID" value="SUB16595.1"/>
    <property type="molecule type" value="Genomic_DNA"/>
</dbReference>